<dbReference type="AlphaFoldDB" id="A0A1B6ILN0"/>
<feature type="region of interest" description="Disordered" evidence="1">
    <location>
        <begin position="1"/>
        <end position="52"/>
    </location>
</feature>
<organism evidence="2">
    <name type="scientific">Homalodisca liturata</name>
    <dbReference type="NCBI Taxonomy" id="320908"/>
    <lineage>
        <taxon>Eukaryota</taxon>
        <taxon>Metazoa</taxon>
        <taxon>Ecdysozoa</taxon>
        <taxon>Arthropoda</taxon>
        <taxon>Hexapoda</taxon>
        <taxon>Insecta</taxon>
        <taxon>Pterygota</taxon>
        <taxon>Neoptera</taxon>
        <taxon>Paraneoptera</taxon>
        <taxon>Hemiptera</taxon>
        <taxon>Auchenorrhyncha</taxon>
        <taxon>Membracoidea</taxon>
        <taxon>Cicadellidae</taxon>
        <taxon>Cicadellinae</taxon>
        <taxon>Proconiini</taxon>
        <taxon>Homalodisca</taxon>
    </lineage>
</organism>
<reference evidence="2" key="1">
    <citation type="submission" date="2015-11" db="EMBL/GenBank/DDBJ databases">
        <title>De novo transcriptome assembly of four potential Pierce s Disease insect vectors from Arizona vineyards.</title>
        <authorList>
            <person name="Tassone E.E."/>
        </authorList>
    </citation>
    <scope>NUCLEOTIDE SEQUENCE</scope>
</reference>
<feature type="compositionally biased region" description="Low complexity" evidence="1">
    <location>
        <begin position="157"/>
        <end position="173"/>
    </location>
</feature>
<sequence>SSSSSSSATINDEIGESSRKCRRLNNTPRTSTSLDSQPKPVSSTHVMPPTQLSPCSFPSLTMHNSSHLIPSFPNLKITQSYPLNPQSSISACSNSDPLISQSTVAELSNSTFPNPPLSSPPLSNLDDLHGMENDIFLDTTFVAQFVPLKSSPIVEMSGNDTSSSLTTLSGDSSQIRQRDDSGYQAQYSHYYETDTVAGSSKVRGPGSGVTTI</sequence>
<gene>
    <name evidence="2" type="ORF">g.7914</name>
</gene>
<evidence type="ECO:0000313" key="2">
    <source>
        <dbReference type="EMBL" id="JAS87831.1"/>
    </source>
</evidence>
<name>A0A1B6ILN0_9HEMI</name>
<feature type="non-terminal residue" evidence="2">
    <location>
        <position position="212"/>
    </location>
</feature>
<accession>A0A1B6ILN0</accession>
<dbReference type="EMBL" id="GECU01019875">
    <property type="protein sequence ID" value="JAS87831.1"/>
    <property type="molecule type" value="Transcribed_RNA"/>
</dbReference>
<feature type="region of interest" description="Disordered" evidence="1">
    <location>
        <begin position="156"/>
        <end position="182"/>
    </location>
</feature>
<evidence type="ECO:0000256" key="1">
    <source>
        <dbReference type="SAM" id="MobiDB-lite"/>
    </source>
</evidence>
<feature type="non-terminal residue" evidence="2">
    <location>
        <position position="1"/>
    </location>
</feature>
<protein>
    <submittedName>
        <fullName evidence="2">Uncharacterized protein</fullName>
    </submittedName>
</protein>
<proteinExistence type="predicted"/>
<feature type="compositionally biased region" description="Polar residues" evidence="1">
    <location>
        <begin position="24"/>
        <end position="52"/>
    </location>
</feature>